<dbReference type="AlphaFoldDB" id="A0A1H6TV00"/>
<evidence type="ECO:0000256" key="2">
    <source>
        <dbReference type="ARBA" id="ARBA00023015"/>
    </source>
</evidence>
<dbReference type="OrthoDB" id="9793058at2"/>
<evidence type="ECO:0000256" key="4">
    <source>
        <dbReference type="ARBA" id="ARBA00023163"/>
    </source>
</evidence>
<dbReference type="InterPro" id="IPR001845">
    <property type="entry name" value="HTH_ArsR_DNA-bd_dom"/>
</dbReference>
<dbReference type="InterPro" id="IPR011991">
    <property type="entry name" value="ArsR-like_HTH"/>
</dbReference>
<evidence type="ECO:0000256" key="1">
    <source>
        <dbReference type="ARBA" id="ARBA00022849"/>
    </source>
</evidence>
<dbReference type="Proteomes" id="UP000242999">
    <property type="component" value="Unassembled WGS sequence"/>
</dbReference>
<dbReference type="SMART" id="SM00418">
    <property type="entry name" value="HTH_ARSR"/>
    <property type="match status" value="1"/>
</dbReference>
<dbReference type="GO" id="GO:0003677">
    <property type="term" value="F:DNA binding"/>
    <property type="evidence" value="ECO:0007669"/>
    <property type="project" value="UniProtKB-KW"/>
</dbReference>
<dbReference type="PRINTS" id="PR00778">
    <property type="entry name" value="HTHARSR"/>
</dbReference>
<dbReference type="InterPro" id="IPR036390">
    <property type="entry name" value="WH_DNA-bd_sf"/>
</dbReference>
<dbReference type="InterPro" id="IPR051081">
    <property type="entry name" value="HTH_MetalResp_TranReg"/>
</dbReference>
<keyword evidence="7" id="KW-1185">Reference proteome</keyword>
<feature type="domain" description="HTH arsR-type" evidence="5">
    <location>
        <begin position="1"/>
        <end position="89"/>
    </location>
</feature>
<dbReference type="CDD" id="cd00090">
    <property type="entry name" value="HTH_ARSR"/>
    <property type="match status" value="1"/>
</dbReference>
<dbReference type="NCBIfam" id="NF033788">
    <property type="entry name" value="HTH_metalloreg"/>
    <property type="match status" value="1"/>
</dbReference>
<dbReference type="RefSeq" id="WP_093311550.1">
    <property type="nucleotide sequence ID" value="NZ_FNYH01000012.1"/>
</dbReference>
<dbReference type="FunFam" id="1.10.10.10:FF:000279">
    <property type="entry name" value="Transcriptional regulator, ArsR family"/>
    <property type="match status" value="1"/>
</dbReference>
<dbReference type="Gene3D" id="1.10.10.10">
    <property type="entry name" value="Winged helix-like DNA-binding domain superfamily/Winged helix DNA-binding domain"/>
    <property type="match status" value="1"/>
</dbReference>
<protein>
    <submittedName>
        <fullName evidence="6">ArsR family transcriptional regulator</fullName>
    </submittedName>
</protein>
<organism evidence="6 7">
    <name type="scientific">Allopseudospirillum japonicum</name>
    <dbReference type="NCBI Taxonomy" id="64971"/>
    <lineage>
        <taxon>Bacteria</taxon>
        <taxon>Pseudomonadati</taxon>
        <taxon>Pseudomonadota</taxon>
        <taxon>Gammaproteobacteria</taxon>
        <taxon>Oceanospirillales</taxon>
        <taxon>Oceanospirillaceae</taxon>
        <taxon>Allopseudospirillum</taxon>
    </lineage>
</organism>
<dbReference type="Pfam" id="PF01022">
    <property type="entry name" value="HTH_5"/>
    <property type="match status" value="1"/>
</dbReference>
<dbReference type="GO" id="GO:0003700">
    <property type="term" value="F:DNA-binding transcription factor activity"/>
    <property type="evidence" value="ECO:0007669"/>
    <property type="project" value="InterPro"/>
</dbReference>
<keyword evidence="4" id="KW-0804">Transcription</keyword>
<dbReference type="PANTHER" id="PTHR33154:SF18">
    <property type="entry name" value="ARSENICAL RESISTANCE OPERON REPRESSOR"/>
    <property type="match status" value="1"/>
</dbReference>
<reference evidence="7" key="1">
    <citation type="submission" date="2016-10" db="EMBL/GenBank/DDBJ databases">
        <authorList>
            <person name="Varghese N."/>
            <person name="Submissions S."/>
        </authorList>
    </citation>
    <scope>NUCLEOTIDE SEQUENCE [LARGE SCALE GENOMIC DNA]</scope>
    <source>
        <strain evidence="7">DSM 7165</strain>
    </source>
</reference>
<dbReference type="NCBIfam" id="NF007528">
    <property type="entry name" value="PRK10141.1"/>
    <property type="match status" value="1"/>
</dbReference>
<proteinExistence type="predicted"/>
<accession>A0A1H6TV00</accession>
<dbReference type="PROSITE" id="PS50987">
    <property type="entry name" value="HTH_ARSR_2"/>
    <property type="match status" value="1"/>
</dbReference>
<keyword evidence="1" id="KW-0059">Arsenical resistance</keyword>
<evidence type="ECO:0000256" key="3">
    <source>
        <dbReference type="ARBA" id="ARBA00023125"/>
    </source>
</evidence>
<dbReference type="InterPro" id="IPR036388">
    <property type="entry name" value="WH-like_DNA-bd_sf"/>
</dbReference>
<keyword evidence="3" id="KW-0238">DNA-binding</keyword>
<name>A0A1H6TV00_9GAMM</name>
<evidence type="ECO:0000259" key="5">
    <source>
        <dbReference type="PROSITE" id="PS50987"/>
    </source>
</evidence>
<evidence type="ECO:0000313" key="7">
    <source>
        <dbReference type="Proteomes" id="UP000242999"/>
    </source>
</evidence>
<dbReference type="STRING" id="64971.SAMN05421831_11237"/>
<gene>
    <name evidence="6" type="ORF">SAMN05421831_11237</name>
</gene>
<dbReference type="PANTHER" id="PTHR33154">
    <property type="entry name" value="TRANSCRIPTIONAL REGULATOR, ARSR FAMILY"/>
    <property type="match status" value="1"/>
</dbReference>
<dbReference type="GO" id="GO:0046685">
    <property type="term" value="P:response to arsenic-containing substance"/>
    <property type="evidence" value="ECO:0007669"/>
    <property type="project" value="UniProtKB-KW"/>
</dbReference>
<dbReference type="SUPFAM" id="SSF46785">
    <property type="entry name" value="Winged helix' DNA-binding domain"/>
    <property type="match status" value="1"/>
</dbReference>
<evidence type="ECO:0000313" key="6">
    <source>
        <dbReference type="EMBL" id="SEI83888.1"/>
    </source>
</evidence>
<keyword evidence="2" id="KW-0805">Transcription regulation</keyword>
<dbReference type="EMBL" id="FNYH01000012">
    <property type="protein sequence ID" value="SEI83888.1"/>
    <property type="molecule type" value="Genomic_DNA"/>
</dbReference>
<sequence>MSPTILLKALADDTRLRIVMLLLQEEELCVCELTQALDEIQPKISRHLALLRGNGLLVDRRQGQWVFYSLSPKLPQWIRQMLRELSAGTQDTLQECSARLQAMGTTRPTRCTS</sequence>